<feature type="domain" description="Integrase catalytic" evidence="1">
    <location>
        <begin position="157"/>
        <end position="331"/>
    </location>
</feature>
<keyword evidence="3" id="KW-1185">Reference proteome</keyword>
<dbReference type="SUPFAM" id="SSF53098">
    <property type="entry name" value="Ribonuclease H-like"/>
    <property type="match status" value="1"/>
</dbReference>
<dbReference type="PROSITE" id="PS50994">
    <property type="entry name" value="INTEGRASE"/>
    <property type="match status" value="1"/>
</dbReference>
<dbReference type="InterPro" id="IPR001584">
    <property type="entry name" value="Integrase_cat-core"/>
</dbReference>
<proteinExistence type="predicted"/>
<dbReference type="EMBL" id="JBHSPA010000037">
    <property type="protein sequence ID" value="MFC5828448.1"/>
    <property type="molecule type" value="Genomic_DNA"/>
</dbReference>
<dbReference type="Pfam" id="PF13565">
    <property type="entry name" value="HTH_32"/>
    <property type="match status" value="1"/>
</dbReference>
<accession>A0ABW1CS43</accession>
<dbReference type="InterPro" id="IPR036397">
    <property type="entry name" value="RNaseH_sf"/>
</dbReference>
<dbReference type="RefSeq" id="WP_379517950.1">
    <property type="nucleotide sequence ID" value="NZ_JBHSPA010000037.1"/>
</dbReference>
<comment type="caution">
    <text evidence="2">The sequence shown here is derived from an EMBL/GenBank/DDBJ whole genome shotgun (WGS) entry which is preliminary data.</text>
</comment>
<protein>
    <submittedName>
        <fullName evidence="2">Integrase core domain-containing protein</fullName>
    </submittedName>
</protein>
<dbReference type="Gene3D" id="3.30.420.10">
    <property type="entry name" value="Ribonuclease H-like superfamily/Ribonuclease H"/>
    <property type="match status" value="1"/>
</dbReference>
<organism evidence="2 3">
    <name type="scientific">Nonomuraea insulae</name>
    <dbReference type="NCBI Taxonomy" id="1616787"/>
    <lineage>
        <taxon>Bacteria</taxon>
        <taxon>Bacillati</taxon>
        <taxon>Actinomycetota</taxon>
        <taxon>Actinomycetes</taxon>
        <taxon>Streptosporangiales</taxon>
        <taxon>Streptosporangiaceae</taxon>
        <taxon>Nonomuraea</taxon>
    </lineage>
</organism>
<evidence type="ECO:0000259" key="1">
    <source>
        <dbReference type="PROSITE" id="PS50994"/>
    </source>
</evidence>
<dbReference type="Pfam" id="PF13683">
    <property type="entry name" value="rve_3"/>
    <property type="match status" value="1"/>
</dbReference>
<evidence type="ECO:0000313" key="2">
    <source>
        <dbReference type="EMBL" id="MFC5828448.1"/>
    </source>
</evidence>
<sequence>MTLRLLYLIVLRAFGWIALLARSQASKDAEILVLRHQLAVLRRQVAVPRASWADRAIISALARLLSRRRRCHLFVTPRTLLRWHADLVKRRWTYPKHGPGRPPIRPTIRALVLRLAAESPDWGYRRIAGQIVGLGRKVSPATVWAILKKAGFDPAPRRGGPTWAQFLKAQASGILACDFFTVETVMLARLYCFAVVEHATRRVRVLGVTANPTAGWAAQQARNLMLDLGDRIGDFRFLIRDRDTKYIALFDEVFTTAGIRVVLTAPQAPRMNAIMERWVGSVRRELLDRILIMNERHLRKVLAEYEIHFNGHRPHRALKQASPLRALPDPVDADIDVSRRDRLRGSTNVSAGTIVPKIVVTLRRLAPRGWRRHWR</sequence>
<gene>
    <name evidence="2" type="ORF">ACFPZ3_31655</name>
</gene>
<dbReference type="InterPro" id="IPR012337">
    <property type="entry name" value="RNaseH-like_sf"/>
</dbReference>
<dbReference type="Proteomes" id="UP001596058">
    <property type="component" value="Unassembled WGS sequence"/>
</dbReference>
<name>A0ABW1CS43_9ACTN</name>
<reference evidence="3" key="1">
    <citation type="journal article" date="2019" name="Int. J. Syst. Evol. Microbiol.">
        <title>The Global Catalogue of Microorganisms (GCM) 10K type strain sequencing project: providing services to taxonomists for standard genome sequencing and annotation.</title>
        <authorList>
            <consortium name="The Broad Institute Genomics Platform"/>
            <consortium name="The Broad Institute Genome Sequencing Center for Infectious Disease"/>
            <person name="Wu L."/>
            <person name="Ma J."/>
        </authorList>
    </citation>
    <scope>NUCLEOTIDE SEQUENCE [LARGE SCALE GENOMIC DNA]</scope>
    <source>
        <strain evidence="3">CCUG 53903</strain>
    </source>
</reference>
<evidence type="ECO:0000313" key="3">
    <source>
        <dbReference type="Proteomes" id="UP001596058"/>
    </source>
</evidence>